<feature type="domain" description="RNA polymerase sigma factor 70 region 4 type 2" evidence="9">
    <location>
        <begin position="168"/>
        <end position="206"/>
    </location>
</feature>
<evidence type="ECO:0000256" key="7">
    <source>
        <dbReference type="ARBA" id="ARBA00024701"/>
    </source>
</evidence>
<comment type="similarity">
    <text evidence="1">Belongs to the sigma-70 factor family.</text>
</comment>
<dbReference type="InterPro" id="IPR013325">
    <property type="entry name" value="RNA_pol_sigma_r2"/>
</dbReference>
<dbReference type="InterPro" id="IPR013249">
    <property type="entry name" value="RNA_pol_sigma70_r4_t2"/>
</dbReference>
<keyword evidence="4" id="KW-0731">Sigma factor</keyword>
<dbReference type="GO" id="GO:0006352">
    <property type="term" value="P:DNA-templated transcription initiation"/>
    <property type="evidence" value="ECO:0007669"/>
    <property type="project" value="InterPro"/>
</dbReference>
<feature type="domain" description="RNA polymerase sigma-70 region 2" evidence="8">
    <location>
        <begin position="41"/>
        <end position="103"/>
    </location>
</feature>
<comment type="caution">
    <text evidence="10">The sequence shown here is derived from an EMBL/GenBank/DDBJ whole genome shotgun (WGS) entry which is preliminary data.</text>
</comment>
<dbReference type="RefSeq" id="WP_262397270.1">
    <property type="nucleotide sequence ID" value="NZ_JACRTC010000002.1"/>
</dbReference>
<dbReference type="Gene3D" id="1.10.10.10">
    <property type="entry name" value="Winged helix-like DNA-binding domain superfamily/Winged helix DNA-binding domain"/>
    <property type="match status" value="1"/>
</dbReference>
<dbReference type="SUPFAM" id="SSF46894">
    <property type="entry name" value="C-terminal effector domain of the bipartite response regulators"/>
    <property type="match status" value="1"/>
</dbReference>
<dbReference type="NCBIfam" id="TIGR02937">
    <property type="entry name" value="sigma70-ECF"/>
    <property type="match status" value="1"/>
</dbReference>
<evidence type="ECO:0000256" key="4">
    <source>
        <dbReference type="ARBA" id="ARBA00023082"/>
    </source>
</evidence>
<dbReference type="AlphaFoldDB" id="A0A926ED31"/>
<dbReference type="SUPFAM" id="SSF88946">
    <property type="entry name" value="Sigma2 domain of RNA polymerase sigma factors"/>
    <property type="match status" value="1"/>
</dbReference>
<name>A0A926ED31_9FIRM</name>
<dbReference type="Gene3D" id="1.10.1740.10">
    <property type="match status" value="1"/>
</dbReference>
<evidence type="ECO:0000259" key="8">
    <source>
        <dbReference type="Pfam" id="PF04542"/>
    </source>
</evidence>
<keyword evidence="11" id="KW-1185">Reference proteome</keyword>
<dbReference type="InterPro" id="IPR007627">
    <property type="entry name" value="RNA_pol_sigma70_r2"/>
</dbReference>
<proteinExistence type="inferred from homology"/>
<evidence type="ECO:0000259" key="9">
    <source>
        <dbReference type="Pfam" id="PF08281"/>
    </source>
</evidence>
<dbReference type="Pfam" id="PF04542">
    <property type="entry name" value="Sigma70_r2"/>
    <property type="match status" value="1"/>
</dbReference>
<evidence type="ECO:0000256" key="3">
    <source>
        <dbReference type="ARBA" id="ARBA00023015"/>
    </source>
</evidence>
<dbReference type="GO" id="GO:0016987">
    <property type="term" value="F:sigma factor activity"/>
    <property type="evidence" value="ECO:0007669"/>
    <property type="project" value="UniProtKB-KW"/>
</dbReference>
<keyword evidence="3" id="KW-0805">Transcription regulation</keyword>
<protein>
    <recommendedName>
        <fullName evidence="2">RNA polymerase sigma factor SigS</fullName>
    </recommendedName>
</protein>
<gene>
    <name evidence="10" type="ORF">H8709_05000</name>
</gene>
<evidence type="ECO:0000256" key="5">
    <source>
        <dbReference type="ARBA" id="ARBA00023125"/>
    </source>
</evidence>
<evidence type="ECO:0000256" key="2">
    <source>
        <dbReference type="ARBA" id="ARBA00021245"/>
    </source>
</evidence>
<dbReference type="PIRSF" id="PIRSF002939">
    <property type="entry name" value="RNA_polymerase_sigma-H_factor"/>
    <property type="match status" value="1"/>
</dbReference>
<evidence type="ECO:0000256" key="1">
    <source>
        <dbReference type="ARBA" id="ARBA00007788"/>
    </source>
</evidence>
<dbReference type="InterPro" id="IPR014284">
    <property type="entry name" value="RNA_pol_sigma-70_dom"/>
</dbReference>
<accession>A0A926ED31</accession>
<dbReference type="PANTHER" id="PTHR30385:SF1">
    <property type="entry name" value="RNA POLYMERASE SIGMA-H FACTOR"/>
    <property type="match status" value="1"/>
</dbReference>
<dbReference type="Proteomes" id="UP000660861">
    <property type="component" value="Unassembled WGS sequence"/>
</dbReference>
<dbReference type="PANTHER" id="PTHR30385">
    <property type="entry name" value="SIGMA FACTOR F FLAGELLAR"/>
    <property type="match status" value="1"/>
</dbReference>
<evidence type="ECO:0000256" key="6">
    <source>
        <dbReference type="ARBA" id="ARBA00023163"/>
    </source>
</evidence>
<sequence>MRRIMRLTMMGKSASPLDETHCDEWLIREIRNQNPNAMGVLFDRYIPVAKMKARGSRIAGMEEDDIFQEAMIGLIGAVRSYREDRESSFKTFANLCMNRRIASVAQSQQSLKQKPFQNYISIDKGDDAVETQWSLMNPQQLDPEHIVIEREAIEEKKKQFENLLSVFEREALMLYIGGFTYEEISQRLESTPKAVDNALQRVRRKLRSAS</sequence>
<keyword evidence="6" id="KW-0804">Transcription</keyword>
<dbReference type="InterPro" id="IPR036388">
    <property type="entry name" value="WH-like_DNA-bd_sf"/>
</dbReference>
<dbReference type="GO" id="GO:0003677">
    <property type="term" value="F:DNA binding"/>
    <property type="evidence" value="ECO:0007669"/>
    <property type="project" value="UniProtKB-KW"/>
</dbReference>
<reference evidence="10" key="1">
    <citation type="submission" date="2020-08" db="EMBL/GenBank/DDBJ databases">
        <title>Genome public.</title>
        <authorList>
            <person name="Liu C."/>
            <person name="Sun Q."/>
        </authorList>
    </citation>
    <scope>NUCLEOTIDE SEQUENCE</scope>
    <source>
        <strain evidence="10">NSJ-54</strain>
    </source>
</reference>
<organism evidence="10 11">
    <name type="scientific">Zongyangia hominis</name>
    <dbReference type="NCBI Taxonomy" id="2763677"/>
    <lineage>
        <taxon>Bacteria</taxon>
        <taxon>Bacillati</taxon>
        <taxon>Bacillota</taxon>
        <taxon>Clostridia</taxon>
        <taxon>Eubacteriales</taxon>
        <taxon>Oscillospiraceae</taxon>
        <taxon>Zongyangia</taxon>
    </lineage>
</organism>
<dbReference type="Pfam" id="PF08281">
    <property type="entry name" value="Sigma70_r4_2"/>
    <property type="match status" value="1"/>
</dbReference>
<dbReference type="EMBL" id="JACRTC010000002">
    <property type="protein sequence ID" value="MBC8570184.1"/>
    <property type="molecule type" value="Genomic_DNA"/>
</dbReference>
<evidence type="ECO:0000313" key="11">
    <source>
        <dbReference type="Proteomes" id="UP000660861"/>
    </source>
</evidence>
<dbReference type="InterPro" id="IPR016371">
    <property type="entry name" value="RNA_pol_sigma-H_factor"/>
</dbReference>
<evidence type="ECO:0000313" key="10">
    <source>
        <dbReference type="EMBL" id="MBC8570184.1"/>
    </source>
</evidence>
<comment type="function">
    <text evidence="7">Sigma factors are initiation factors that promote the attachment of RNA polymerase to specific initiation sites and are then released. Sigma-S contributes to the protection against external stress, thus playing a role in cellular fitness and survival.</text>
</comment>
<dbReference type="InterPro" id="IPR016032">
    <property type="entry name" value="Sig_transdc_resp-reg_C-effctor"/>
</dbReference>
<keyword evidence="5" id="KW-0238">DNA-binding</keyword>